<protein>
    <recommendedName>
        <fullName evidence="4">Right handed beta helix domain-containing protein</fullName>
    </recommendedName>
</protein>
<dbReference type="AlphaFoldDB" id="A0A1J4J900"/>
<dbReference type="EMBL" id="MLAK01001377">
    <property type="protein sequence ID" value="OHS93700.1"/>
    <property type="molecule type" value="Genomic_DNA"/>
</dbReference>
<feature type="chain" id="PRO_5012498299" description="Right handed beta helix domain-containing protein" evidence="1">
    <location>
        <begin position="20"/>
        <end position="262"/>
    </location>
</feature>
<keyword evidence="3" id="KW-1185">Reference proteome</keyword>
<dbReference type="RefSeq" id="XP_068346837.1">
    <property type="nucleotide sequence ID" value="XM_068512961.1"/>
</dbReference>
<name>A0A1J4J900_9EUKA</name>
<evidence type="ECO:0000313" key="2">
    <source>
        <dbReference type="EMBL" id="OHS93700.1"/>
    </source>
</evidence>
<evidence type="ECO:0008006" key="4">
    <source>
        <dbReference type="Google" id="ProtNLM"/>
    </source>
</evidence>
<evidence type="ECO:0000313" key="3">
    <source>
        <dbReference type="Proteomes" id="UP000179807"/>
    </source>
</evidence>
<comment type="caution">
    <text evidence="2">The sequence shown here is derived from an EMBL/GenBank/DDBJ whole genome shotgun (WGS) entry which is preliminary data.</text>
</comment>
<dbReference type="GeneID" id="94847665"/>
<feature type="signal peptide" evidence="1">
    <location>
        <begin position="1"/>
        <end position="19"/>
    </location>
</feature>
<accession>A0A1J4J900</accession>
<evidence type="ECO:0000256" key="1">
    <source>
        <dbReference type="SAM" id="SignalP"/>
    </source>
</evidence>
<sequence length="262" mass="29463">MIIHHLFVIFGFFKQSSNCSEMSCMNPLHSGDKGSTKMENLYFFQSLLHKMIYRYCKLTKHQILYSTETFKETAIDEQIIAKSGSIEIISCTFSDFTTSSIIFSDSTSDIFVTKTLFRRSNSQDGFGLFNIDCNTALLDTNCITKCRSLNGINVGAISSKNEVAFNGTSITKSSENFEEAGKSLLNIQTDKLIIFERNNISHNQVIEGYSGPSLLSQYFCIVKYCTFGYSKTGKILKIKNAELSTVNIVHNNSTRELIEAYS</sequence>
<organism evidence="2 3">
    <name type="scientific">Tritrichomonas foetus</name>
    <dbReference type="NCBI Taxonomy" id="1144522"/>
    <lineage>
        <taxon>Eukaryota</taxon>
        <taxon>Metamonada</taxon>
        <taxon>Parabasalia</taxon>
        <taxon>Tritrichomonadida</taxon>
        <taxon>Tritrichomonadidae</taxon>
        <taxon>Tritrichomonas</taxon>
    </lineage>
</organism>
<proteinExistence type="predicted"/>
<dbReference type="VEuPathDB" id="TrichDB:TRFO_40018"/>
<gene>
    <name evidence="2" type="ORF">TRFO_40018</name>
</gene>
<reference evidence="2" key="1">
    <citation type="submission" date="2016-10" db="EMBL/GenBank/DDBJ databases">
        <authorList>
            <person name="Benchimol M."/>
            <person name="Almeida L.G."/>
            <person name="Vasconcelos A.T."/>
            <person name="Perreira-Neves A."/>
            <person name="Rosa I.A."/>
            <person name="Tasca T."/>
            <person name="Bogo M.R."/>
            <person name="de Souza W."/>
        </authorList>
    </citation>
    <scope>NUCLEOTIDE SEQUENCE [LARGE SCALE GENOMIC DNA]</scope>
    <source>
        <strain evidence="2">K</strain>
    </source>
</reference>
<dbReference type="Proteomes" id="UP000179807">
    <property type="component" value="Unassembled WGS sequence"/>
</dbReference>
<keyword evidence="1" id="KW-0732">Signal</keyword>